<evidence type="ECO:0000313" key="3">
    <source>
        <dbReference type="Proteomes" id="UP000177202"/>
    </source>
</evidence>
<dbReference type="Proteomes" id="UP000177202">
    <property type="component" value="Unassembled WGS sequence"/>
</dbReference>
<dbReference type="InterPro" id="IPR037185">
    <property type="entry name" value="EmrE-like"/>
</dbReference>
<gene>
    <name evidence="2" type="ORF">A3H60_00090</name>
</gene>
<dbReference type="SUPFAM" id="SSF103481">
    <property type="entry name" value="Multidrug resistance efflux transporter EmrE"/>
    <property type="match status" value="1"/>
</dbReference>
<reference evidence="2 3" key="1">
    <citation type="journal article" date="2016" name="Nat. Commun.">
        <title>Thousands of microbial genomes shed light on interconnected biogeochemical processes in an aquifer system.</title>
        <authorList>
            <person name="Anantharaman K."/>
            <person name="Brown C.T."/>
            <person name="Hug L.A."/>
            <person name="Sharon I."/>
            <person name="Castelle C.J."/>
            <person name="Probst A.J."/>
            <person name="Thomas B.C."/>
            <person name="Singh A."/>
            <person name="Wilkins M.J."/>
            <person name="Karaoz U."/>
            <person name="Brodie E.L."/>
            <person name="Williams K.H."/>
            <person name="Hubbard S.S."/>
            <person name="Banfield J.F."/>
        </authorList>
    </citation>
    <scope>NUCLEOTIDE SEQUENCE [LARGE SCALE GENOMIC DNA]</scope>
</reference>
<accession>A0A1G2UKJ3</accession>
<evidence type="ECO:0008006" key="4">
    <source>
        <dbReference type="Google" id="ProtNLM"/>
    </source>
</evidence>
<name>A0A1G2UKJ3_9BACT</name>
<keyword evidence="1" id="KW-1133">Transmembrane helix</keyword>
<comment type="caution">
    <text evidence="2">The sequence shown here is derived from an EMBL/GenBank/DDBJ whole genome shotgun (WGS) entry which is preliminary data.</text>
</comment>
<sequence length="113" mass="12419">MNKLQIWLYILGAVSIALLANSISVIWATNKGGKFSMWLLLLIVISPFVFITFGLVASKLGLSMGSAIVDSLLTITTILVGLFLFKEWGNVSTYQYVGMFLAVSGIILMQFHK</sequence>
<keyword evidence="1" id="KW-0812">Transmembrane</keyword>
<feature type="transmembrane region" description="Helical" evidence="1">
    <location>
        <begin position="91"/>
        <end position="111"/>
    </location>
</feature>
<protein>
    <recommendedName>
        <fullName evidence="4">EamA domain-containing protein</fullName>
    </recommendedName>
</protein>
<organism evidence="2 3">
    <name type="scientific">Candidatus Zambryskibacteria bacterium RIFCSPLOWO2_02_FULL_44_12b</name>
    <dbReference type="NCBI Taxonomy" id="1802772"/>
    <lineage>
        <taxon>Bacteria</taxon>
        <taxon>Candidatus Zambryskiibacteriota</taxon>
    </lineage>
</organism>
<feature type="transmembrane region" description="Helical" evidence="1">
    <location>
        <begin position="7"/>
        <end position="29"/>
    </location>
</feature>
<dbReference type="AlphaFoldDB" id="A0A1G2UKJ3"/>
<proteinExistence type="predicted"/>
<dbReference type="EMBL" id="MHWP01000024">
    <property type="protein sequence ID" value="OHB09949.1"/>
    <property type="molecule type" value="Genomic_DNA"/>
</dbReference>
<feature type="transmembrane region" description="Helical" evidence="1">
    <location>
        <begin position="68"/>
        <end position="85"/>
    </location>
</feature>
<dbReference type="Gene3D" id="1.10.3730.20">
    <property type="match status" value="1"/>
</dbReference>
<evidence type="ECO:0000256" key="1">
    <source>
        <dbReference type="SAM" id="Phobius"/>
    </source>
</evidence>
<evidence type="ECO:0000313" key="2">
    <source>
        <dbReference type="EMBL" id="OHB09949.1"/>
    </source>
</evidence>
<keyword evidence="1" id="KW-0472">Membrane</keyword>
<feature type="transmembrane region" description="Helical" evidence="1">
    <location>
        <begin position="35"/>
        <end position="56"/>
    </location>
</feature>